<dbReference type="GeneID" id="76630379"/>
<dbReference type="Pfam" id="PF00483">
    <property type="entry name" value="NTP_transferase"/>
    <property type="match status" value="1"/>
</dbReference>
<gene>
    <name evidence="4" type="ORF">ACFQQG_09660</name>
</gene>
<evidence type="ECO:0000259" key="3">
    <source>
        <dbReference type="Pfam" id="PF00483"/>
    </source>
</evidence>
<sequence>MIGVVPAAGEGTRLRPLTDSKPKGLVSVAGRPLLEHVFEALLDSGVDELIVVVGYRAGDIIDHFGESFEGWPITYVHQRERLGLGHAIGLVEPHVDESFVVLNGDNVVDGTLDRPIQRFEESDSDAVIAVEKAEPDRARETGVVTVDGKRVTGIVEKPDEPPSTLVTTGCYVLSPRVFDALELIEPSPRGEYELADALGVLIRAGRLVEAVELDTDRVNVNTPADAQQAEQVFDSEGV</sequence>
<dbReference type="RefSeq" id="WP_267161086.1">
    <property type="nucleotide sequence ID" value="NZ_CP112972.1"/>
</dbReference>
<dbReference type="PANTHER" id="PTHR43584">
    <property type="entry name" value="NUCLEOTIDYL TRANSFERASE"/>
    <property type="match status" value="1"/>
</dbReference>
<dbReference type="SUPFAM" id="SSF53448">
    <property type="entry name" value="Nucleotide-diphospho-sugar transferases"/>
    <property type="match status" value="1"/>
</dbReference>
<dbReference type="CDD" id="cd04181">
    <property type="entry name" value="NTP_transferase"/>
    <property type="match status" value="1"/>
</dbReference>
<evidence type="ECO:0000313" key="5">
    <source>
        <dbReference type="Proteomes" id="UP001596445"/>
    </source>
</evidence>
<evidence type="ECO:0000256" key="1">
    <source>
        <dbReference type="ARBA" id="ARBA00022679"/>
    </source>
</evidence>
<feature type="domain" description="Nucleotidyl transferase" evidence="3">
    <location>
        <begin position="3"/>
        <end position="211"/>
    </location>
</feature>
<dbReference type="Gene3D" id="3.90.550.10">
    <property type="entry name" value="Spore Coat Polysaccharide Biosynthesis Protein SpsA, Chain A"/>
    <property type="match status" value="1"/>
</dbReference>
<accession>A0ABD5W047</accession>
<keyword evidence="5" id="KW-1185">Reference proteome</keyword>
<keyword evidence="1" id="KW-0808">Transferase</keyword>
<dbReference type="InterPro" id="IPR005835">
    <property type="entry name" value="NTP_transferase_dom"/>
</dbReference>
<evidence type="ECO:0000256" key="2">
    <source>
        <dbReference type="ARBA" id="ARBA00022695"/>
    </source>
</evidence>
<name>A0ABD5W047_9EURY</name>
<comment type="caution">
    <text evidence="4">The sequence shown here is derived from an EMBL/GenBank/DDBJ whole genome shotgun (WGS) entry which is preliminary data.</text>
</comment>
<reference evidence="4 5" key="1">
    <citation type="journal article" date="2019" name="Int. J. Syst. Evol. Microbiol.">
        <title>The Global Catalogue of Microorganisms (GCM) 10K type strain sequencing project: providing services to taxonomists for standard genome sequencing and annotation.</title>
        <authorList>
            <consortium name="The Broad Institute Genomics Platform"/>
            <consortium name="The Broad Institute Genome Sequencing Center for Infectious Disease"/>
            <person name="Wu L."/>
            <person name="Ma J."/>
        </authorList>
    </citation>
    <scope>NUCLEOTIDE SEQUENCE [LARGE SCALE GENOMIC DNA]</scope>
    <source>
        <strain evidence="4 5">JCM 30072</strain>
    </source>
</reference>
<dbReference type="Proteomes" id="UP001596445">
    <property type="component" value="Unassembled WGS sequence"/>
</dbReference>
<dbReference type="InterPro" id="IPR029044">
    <property type="entry name" value="Nucleotide-diphossugar_trans"/>
</dbReference>
<dbReference type="InterPro" id="IPR050065">
    <property type="entry name" value="GlmU-like"/>
</dbReference>
<protein>
    <submittedName>
        <fullName evidence="4">Sugar phosphate nucleotidyltransferase</fullName>
    </submittedName>
</protein>
<evidence type="ECO:0000313" key="4">
    <source>
        <dbReference type="EMBL" id="MFC7058392.1"/>
    </source>
</evidence>
<proteinExistence type="predicted"/>
<dbReference type="GO" id="GO:0016779">
    <property type="term" value="F:nucleotidyltransferase activity"/>
    <property type="evidence" value="ECO:0007669"/>
    <property type="project" value="UniProtKB-KW"/>
</dbReference>
<dbReference type="EMBL" id="JBHSZI010000001">
    <property type="protein sequence ID" value="MFC7058392.1"/>
    <property type="molecule type" value="Genomic_DNA"/>
</dbReference>
<dbReference type="PANTHER" id="PTHR43584:SF8">
    <property type="entry name" value="N-ACETYLMURAMATE ALPHA-1-PHOSPHATE URIDYLYLTRANSFERASE"/>
    <property type="match status" value="1"/>
</dbReference>
<keyword evidence="2" id="KW-0548">Nucleotidyltransferase</keyword>
<organism evidence="4 5">
    <name type="scientific">Halovenus salina</name>
    <dbReference type="NCBI Taxonomy" id="1510225"/>
    <lineage>
        <taxon>Archaea</taxon>
        <taxon>Methanobacteriati</taxon>
        <taxon>Methanobacteriota</taxon>
        <taxon>Stenosarchaea group</taxon>
        <taxon>Halobacteria</taxon>
        <taxon>Halobacteriales</taxon>
        <taxon>Haloarculaceae</taxon>
        <taxon>Halovenus</taxon>
    </lineage>
</organism>
<dbReference type="AlphaFoldDB" id="A0ABD5W047"/>